<organism evidence="2 3">
    <name type="scientific">Streptomyces beijiangensis</name>
    <dbReference type="NCBI Taxonomy" id="163361"/>
    <lineage>
        <taxon>Bacteria</taxon>
        <taxon>Bacillati</taxon>
        <taxon>Actinomycetota</taxon>
        <taxon>Actinomycetes</taxon>
        <taxon>Kitasatosporales</taxon>
        <taxon>Streptomycetaceae</taxon>
        <taxon>Streptomyces</taxon>
    </lineage>
</organism>
<accession>A0A939F7F3</accession>
<dbReference type="EMBL" id="JAFLRJ010000147">
    <property type="protein sequence ID" value="MBO0513313.1"/>
    <property type="molecule type" value="Genomic_DNA"/>
</dbReference>
<name>A0A939F7F3_9ACTN</name>
<comment type="caution">
    <text evidence="2">The sequence shown here is derived from an EMBL/GenBank/DDBJ whole genome shotgun (WGS) entry which is preliminary data.</text>
</comment>
<evidence type="ECO:0000313" key="3">
    <source>
        <dbReference type="Proteomes" id="UP000664167"/>
    </source>
</evidence>
<dbReference type="Proteomes" id="UP000664167">
    <property type="component" value="Unassembled WGS sequence"/>
</dbReference>
<dbReference type="RefSeq" id="WP_206962740.1">
    <property type="nucleotide sequence ID" value="NZ_JAFLRJ010000147.1"/>
</dbReference>
<feature type="region of interest" description="Disordered" evidence="1">
    <location>
        <begin position="1"/>
        <end position="25"/>
    </location>
</feature>
<feature type="non-terminal residue" evidence="2">
    <location>
        <position position="1"/>
    </location>
</feature>
<proteinExistence type="predicted"/>
<reference evidence="2" key="1">
    <citation type="submission" date="2021-03" db="EMBL/GenBank/DDBJ databases">
        <title>Streptomyces poriferae sp. nov., a novel marine sponge-derived Actinobacteria species with anti-MRSA activity.</title>
        <authorList>
            <person name="Sandoval-Powers M."/>
            <person name="Kralova S."/>
            <person name="Nguyen G.-S."/>
            <person name="Fawwal D."/>
            <person name="Degnes K."/>
            <person name="Klinkenberg G."/>
            <person name="Sletta H."/>
            <person name="Wentzel A."/>
            <person name="Liles M.R."/>
        </authorList>
    </citation>
    <scope>NUCLEOTIDE SEQUENCE</scope>
    <source>
        <strain evidence="2">DSM 41794</strain>
    </source>
</reference>
<evidence type="ECO:0000313" key="2">
    <source>
        <dbReference type="EMBL" id="MBO0513313.1"/>
    </source>
</evidence>
<keyword evidence="3" id="KW-1185">Reference proteome</keyword>
<sequence length="192" mass="20453">PQLTAASLTEGEAVGPYTASEPTLDGPFRDEYTAAPATCRPLVSLKEGTGQYAAPAAEVNRTVDNPDEMLGESVDVQLRSYADGNAARVMQALTKAGTACAAGFTEERAVARAKYLKVETLKAPAIGDEAKAFRFTVLDVKGKLKLYTYLTVVRSGSTTLSFRASILSAKDIGGVPRTVLDTQWKKFQAAEN</sequence>
<dbReference type="AlphaFoldDB" id="A0A939F7F3"/>
<gene>
    <name evidence="2" type="ORF">J0695_16115</name>
</gene>
<evidence type="ECO:0000256" key="1">
    <source>
        <dbReference type="SAM" id="MobiDB-lite"/>
    </source>
</evidence>
<protein>
    <submittedName>
        <fullName evidence="2">Uncharacterized protein</fullName>
    </submittedName>
</protein>